<dbReference type="InterPro" id="IPR005202">
    <property type="entry name" value="TF_GRAS"/>
</dbReference>
<evidence type="ECO:0000256" key="4">
    <source>
        <dbReference type="SAM" id="MobiDB-lite"/>
    </source>
</evidence>
<dbReference type="PANTHER" id="PTHR31636">
    <property type="entry name" value="OSJNBA0084A10.13 PROTEIN-RELATED"/>
    <property type="match status" value="1"/>
</dbReference>
<feature type="compositionally biased region" description="Basic and acidic residues" evidence="4">
    <location>
        <begin position="335"/>
        <end position="347"/>
    </location>
</feature>
<evidence type="ECO:0000313" key="6">
    <source>
        <dbReference type="RefSeq" id="XP_031386538.1"/>
    </source>
</evidence>
<dbReference type="RefSeq" id="XP_031386538.1">
    <property type="nucleotide sequence ID" value="XM_031530678.1"/>
</dbReference>
<dbReference type="Proteomes" id="UP000515151">
    <property type="component" value="Chromosome 3"/>
</dbReference>
<accession>A0A6P8D523</accession>
<dbReference type="Pfam" id="PF03514">
    <property type="entry name" value="GRAS"/>
    <property type="match status" value="1"/>
</dbReference>
<proteinExistence type="inferred from homology"/>
<feature type="region of interest" description="Disordered" evidence="4">
    <location>
        <begin position="81"/>
        <end position="117"/>
    </location>
</feature>
<feature type="compositionally biased region" description="Polar residues" evidence="4">
    <location>
        <begin position="299"/>
        <end position="313"/>
    </location>
</feature>
<reference evidence="5" key="1">
    <citation type="journal article" date="2020" name="Plant Biotechnol. J.">
        <title>The pomegranate (Punica granatum L.) draft genome dissects genetic divergence between soft- and hard-seeded cultivars.</title>
        <authorList>
            <person name="Luo X."/>
            <person name="Li H."/>
            <person name="Wu Z."/>
            <person name="Yao W."/>
            <person name="Zhao P."/>
            <person name="Cao D."/>
            <person name="Yu H."/>
            <person name="Li K."/>
            <person name="Poudel K."/>
            <person name="Zhao D."/>
            <person name="Zhang F."/>
            <person name="Xia X."/>
            <person name="Chen L."/>
            <person name="Wang Q."/>
            <person name="Jing D."/>
            <person name="Cao S."/>
        </authorList>
    </citation>
    <scope>NUCLEOTIDE SEQUENCE [LARGE SCALE GENOMIC DNA]</scope>
    <source>
        <strain evidence="5">cv. Tunisia</strain>
    </source>
</reference>
<feature type="compositionally biased region" description="Basic and acidic residues" evidence="4">
    <location>
        <begin position="316"/>
        <end position="325"/>
    </location>
</feature>
<evidence type="ECO:0000256" key="2">
    <source>
        <dbReference type="ARBA" id="ARBA00023163"/>
    </source>
</evidence>
<keyword evidence="5" id="KW-1185">Reference proteome</keyword>
<feature type="region of interest" description="Disordered" evidence="4">
    <location>
        <begin position="379"/>
        <end position="414"/>
    </location>
</feature>
<dbReference type="OrthoDB" id="47276at2759"/>
<keyword evidence="1" id="KW-0805">Transcription regulation</keyword>
<evidence type="ECO:0000313" key="5">
    <source>
        <dbReference type="Proteomes" id="UP000515151"/>
    </source>
</evidence>
<organism evidence="5 6">
    <name type="scientific">Punica granatum</name>
    <name type="common">Pomegranate</name>
    <dbReference type="NCBI Taxonomy" id="22663"/>
    <lineage>
        <taxon>Eukaryota</taxon>
        <taxon>Viridiplantae</taxon>
        <taxon>Streptophyta</taxon>
        <taxon>Embryophyta</taxon>
        <taxon>Tracheophyta</taxon>
        <taxon>Spermatophyta</taxon>
        <taxon>Magnoliopsida</taxon>
        <taxon>eudicotyledons</taxon>
        <taxon>Gunneridae</taxon>
        <taxon>Pentapetalae</taxon>
        <taxon>rosids</taxon>
        <taxon>malvids</taxon>
        <taxon>Myrtales</taxon>
        <taxon>Lythraceae</taxon>
        <taxon>Punica</taxon>
    </lineage>
</organism>
<feature type="region of interest" description="Leucine repeat II (LRII)" evidence="3">
    <location>
        <begin position="580"/>
        <end position="612"/>
    </location>
</feature>
<dbReference type="SMR" id="A0A6P8D523"/>
<feature type="region of interest" description="SAW" evidence="3">
    <location>
        <begin position="722"/>
        <end position="797"/>
    </location>
</feature>
<comment type="similarity">
    <text evidence="3">Belongs to the GRAS family.</text>
</comment>
<name>A0A6P8D523_PUNGR</name>
<dbReference type="PROSITE" id="PS50985">
    <property type="entry name" value="GRAS"/>
    <property type="match status" value="1"/>
</dbReference>
<comment type="caution">
    <text evidence="3">Lacks conserved residue(s) required for the propagation of feature annotation.</text>
</comment>
<keyword evidence="2" id="KW-0804">Transcription</keyword>
<dbReference type="GeneID" id="116200022"/>
<evidence type="ECO:0000256" key="1">
    <source>
        <dbReference type="ARBA" id="ARBA00023015"/>
    </source>
</evidence>
<dbReference type="AlphaFoldDB" id="A0A6P8D523"/>
<feature type="short sequence motif" description="VHIID" evidence="3">
    <location>
        <begin position="530"/>
        <end position="534"/>
    </location>
</feature>
<protein>
    <submittedName>
        <fullName evidence="6">Scarecrow-like protein 34</fullName>
    </submittedName>
</protein>
<feature type="region of interest" description="VHIID" evidence="3">
    <location>
        <begin position="499"/>
        <end position="564"/>
    </location>
</feature>
<feature type="region of interest" description="Disordered" evidence="4">
    <location>
        <begin position="299"/>
        <end position="352"/>
    </location>
</feature>
<sequence length="799" mass="88900">MAMDPRFDDLSFSIDDFNFDDGRSPLPDSNQSLNFVNGVEPDEPALGFDSVTVPPFSTQPVALNYLPVISTDDLDGELVFPGELGGGSLEPSVSTGTGLSAGGESPSSSDDSDSSDPVLKYISQMLMEENMEEKIWISPDAFALQHTEKSLYDALGERYPDSPDQFHNFDVSQFIESPSGNFSGSSSDHSSVGTVLTSTNSSNSIDPSWRHDTGEYNQTTTPAVHALHQVPQSDSNYSLQFYTSSLSNSIGDANELVDSSVLVKNIFTDNDSVLQFKRGLEEASKFLPPSSQLVINFENGSSGSETKSRTSWVAGQDDKSGREDMLGGSRGRKNHEREDAGFEEGRATKQSASYVEAGEAELSEMFDKVLLAVAPCSTDSCRSTDASQSKDLRTSAQVRGSNGGRGRGRRQGNQSSVDLRTLLILCAQALSSNDLRTANELLKQIRQNSSPSGDGSQRLAHYFANGLEARMAGNGEGTQNFCHAIVMQRRSVADVLKGYQLHISSCPFKKLTIMYMNYMILKLSEKASVLHIIDFGIAFGFQWPILIQKLGEQPGGSPKLRITGIELPQPGFRPAERIEETGQRLAQYCKRFNVPFEFNALPSRNWETIRVEDLKIRSGEMIAVNCLYRFSSLLDETVDEDSPRDAVLKLIREIKPDVFVHTITNGSYNAPFFVTRFREALFHLSSIYDMFDATITGQQRDSKERTILESEFYGREIMNVVACEGPERVDRPESYKQWQVRHGRAGFKQLPLEQEVMKKLRHKLECWYHKDFVLDEDGNWMLLGWKGRIIYATTCWVPS</sequence>
<gene>
    <name evidence="6" type="primary">LOC116200022</name>
</gene>
<reference evidence="6" key="2">
    <citation type="submission" date="2025-08" db="UniProtKB">
        <authorList>
            <consortium name="RefSeq"/>
        </authorList>
    </citation>
    <scope>IDENTIFICATION</scope>
    <source>
        <tissue evidence="6">Leaf</tissue>
    </source>
</reference>
<evidence type="ECO:0000256" key="3">
    <source>
        <dbReference type="PROSITE-ProRule" id="PRU01191"/>
    </source>
</evidence>